<evidence type="ECO:0000313" key="3">
    <source>
        <dbReference type="Proteomes" id="UP001497497"/>
    </source>
</evidence>
<dbReference type="AlphaFoldDB" id="A0AAV2HHH5"/>
<accession>A0AAV2HHH5</accession>
<dbReference type="EMBL" id="CAXITT010000090">
    <property type="protein sequence ID" value="CAL1531486.1"/>
    <property type="molecule type" value="Genomic_DNA"/>
</dbReference>
<dbReference type="Proteomes" id="UP001497497">
    <property type="component" value="Unassembled WGS sequence"/>
</dbReference>
<proteinExistence type="predicted"/>
<evidence type="ECO:0000256" key="1">
    <source>
        <dbReference type="SAM" id="Phobius"/>
    </source>
</evidence>
<organism evidence="2 3">
    <name type="scientific">Lymnaea stagnalis</name>
    <name type="common">Great pond snail</name>
    <name type="synonym">Helix stagnalis</name>
    <dbReference type="NCBI Taxonomy" id="6523"/>
    <lineage>
        <taxon>Eukaryota</taxon>
        <taxon>Metazoa</taxon>
        <taxon>Spiralia</taxon>
        <taxon>Lophotrochozoa</taxon>
        <taxon>Mollusca</taxon>
        <taxon>Gastropoda</taxon>
        <taxon>Heterobranchia</taxon>
        <taxon>Euthyneura</taxon>
        <taxon>Panpulmonata</taxon>
        <taxon>Hygrophila</taxon>
        <taxon>Lymnaeoidea</taxon>
        <taxon>Lymnaeidae</taxon>
        <taxon>Lymnaea</taxon>
    </lineage>
</organism>
<feature type="transmembrane region" description="Helical" evidence="1">
    <location>
        <begin position="65"/>
        <end position="87"/>
    </location>
</feature>
<comment type="caution">
    <text evidence="2">The sequence shown here is derived from an EMBL/GenBank/DDBJ whole genome shotgun (WGS) entry which is preliminary data.</text>
</comment>
<evidence type="ECO:0000313" key="2">
    <source>
        <dbReference type="EMBL" id="CAL1531486.1"/>
    </source>
</evidence>
<keyword evidence="1" id="KW-1133">Transmembrane helix</keyword>
<sequence>MASFKKKLRLWQQEIWDVACKPTLLFPLVIVGFFMLWLAEKQVGLTLSLLGHNNYTFGRLDKFKYVVNGVFIVVYLWVDLFLIRCGIAACNSVIRSYQDLSHNATAVPPDPSVIARKNPARACRKVY</sequence>
<feature type="transmembrane region" description="Helical" evidence="1">
    <location>
        <begin position="21"/>
        <end position="39"/>
    </location>
</feature>
<gene>
    <name evidence="2" type="ORF">GSLYS_00005581001</name>
</gene>
<keyword evidence="1" id="KW-0472">Membrane</keyword>
<keyword evidence="1" id="KW-0812">Transmembrane</keyword>
<protein>
    <submittedName>
        <fullName evidence="2">Uncharacterized protein</fullName>
    </submittedName>
</protein>
<name>A0AAV2HHH5_LYMST</name>
<reference evidence="2 3" key="1">
    <citation type="submission" date="2024-04" db="EMBL/GenBank/DDBJ databases">
        <authorList>
            <consortium name="Genoscope - CEA"/>
            <person name="William W."/>
        </authorList>
    </citation>
    <scope>NUCLEOTIDE SEQUENCE [LARGE SCALE GENOMIC DNA]</scope>
</reference>
<keyword evidence="3" id="KW-1185">Reference proteome</keyword>